<evidence type="ECO:0000313" key="2">
    <source>
        <dbReference type="EMBL" id="CAF1639798.1"/>
    </source>
</evidence>
<dbReference type="OrthoDB" id="10006044at2759"/>
<dbReference type="Proteomes" id="UP000663828">
    <property type="component" value="Unassembled WGS sequence"/>
</dbReference>
<comment type="caution">
    <text evidence="1">The sequence shown here is derived from an EMBL/GenBank/DDBJ whole genome shotgun (WGS) entry which is preliminary data.</text>
</comment>
<evidence type="ECO:0000313" key="3">
    <source>
        <dbReference type="Proteomes" id="UP000663828"/>
    </source>
</evidence>
<accession>A0A815WS44</accession>
<proteinExistence type="predicted"/>
<evidence type="ECO:0000313" key="1">
    <source>
        <dbReference type="EMBL" id="CAF1551354.1"/>
    </source>
</evidence>
<organism evidence="1 4">
    <name type="scientific">Adineta ricciae</name>
    <name type="common">Rotifer</name>
    <dbReference type="NCBI Taxonomy" id="249248"/>
    <lineage>
        <taxon>Eukaryota</taxon>
        <taxon>Metazoa</taxon>
        <taxon>Spiralia</taxon>
        <taxon>Gnathifera</taxon>
        <taxon>Rotifera</taxon>
        <taxon>Eurotatoria</taxon>
        <taxon>Bdelloidea</taxon>
        <taxon>Adinetida</taxon>
        <taxon>Adinetidae</taxon>
        <taxon>Adineta</taxon>
    </lineage>
</organism>
<dbReference type="AlphaFoldDB" id="A0A815WS44"/>
<evidence type="ECO:0000313" key="4">
    <source>
        <dbReference type="Proteomes" id="UP000663852"/>
    </source>
</evidence>
<dbReference type="EMBL" id="CAJNOR010008982">
    <property type="protein sequence ID" value="CAF1639798.1"/>
    <property type="molecule type" value="Genomic_DNA"/>
</dbReference>
<reference evidence="1" key="1">
    <citation type="submission" date="2021-02" db="EMBL/GenBank/DDBJ databases">
        <authorList>
            <person name="Nowell W R."/>
        </authorList>
    </citation>
    <scope>NUCLEOTIDE SEQUENCE</scope>
</reference>
<sequence length="111" mass="13151">MEPTLCFSLCQTPIIYIRNFICRCAWAGLMDHNRQNDDDCKLPCRKLGNRRLKTNNSCGGYKAYSAYIKNHFYIKYIHLFNYQIQLKSCESEENYMNFNIFQVEIDGLSIK</sequence>
<name>A0A815WS44_ADIRI</name>
<keyword evidence="3" id="KW-1185">Reference proteome</keyword>
<protein>
    <submittedName>
        <fullName evidence="1">Uncharacterized protein</fullName>
    </submittedName>
</protein>
<gene>
    <name evidence="1" type="ORF">EDS130_LOCUS46028</name>
    <name evidence="2" type="ORF">XAT740_LOCUS53117</name>
</gene>
<dbReference type="EMBL" id="CAJNOJ010001448">
    <property type="protein sequence ID" value="CAF1551354.1"/>
    <property type="molecule type" value="Genomic_DNA"/>
</dbReference>
<dbReference type="Proteomes" id="UP000663852">
    <property type="component" value="Unassembled WGS sequence"/>
</dbReference>